<feature type="transmembrane region" description="Helical" evidence="7">
    <location>
        <begin position="378"/>
        <end position="401"/>
    </location>
</feature>
<dbReference type="Pfam" id="PF04193">
    <property type="entry name" value="PQ-loop"/>
    <property type="match status" value="1"/>
</dbReference>
<feature type="compositionally biased region" description="Basic and acidic residues" evidence="6">
    <location>
        <begin position="64"/>
        <end position="75"/>
    </location>
</feature>
<feature type="compositionally biased region" description="Low complexity" evidence="6">
    <location>
        <begin position="443"/>
        <end position="454"/>
    </location>
</feature>
<comment type="similarity">
    <text evidence="5">Belongs to the eukaryotic initiation factor 4E family.</text>
</comment>
<dbReference type="EMBL" id="LNZH02000202">
    <property type="protein sequence ID" value="OCB86388.1"/>
    <property type="molecule type" value="Genomic_DNA"/>
</dbReference>
<evidence type="ECO:0000313" key="8">
    <source>
        <dbReference type="EMBL" id="OCB86388.1"/>
    </source>
</evidence>
<feature type="region of interest" description="Disordered" evidence="6">
    <location>
        <begin position="1"/>
        <end position="86"/>
    </location>
</feature>
<feature type="transmembrane region" description="Helical" evidence="7">
    <location>
        <begin position="352"/>
        <end position="372"/>
    </location>
</feature>
<evidence type="ECO:0000313" key="9">
    <source>
        <dbReference type="Proteomes" id="UP000757232"/>
    </source>
</evidence>
<keyword evidence="3 7" id="KW-1133">Transmembrane helix</keyword>
<dbReference type="Gene3D" id="3.30.760.10">
    <property type="entry name" value="RNA Cap, Translation Initiation Factor Eif4e"/>
    <property type="match status" value="1"/>
</dbReference>
<keyword evidence="5" id="KW-0694">RNA-binding</keyword>
<sequence>MTGYFSNHSQSRFLSNSNNTINTSPSSSTSGNMSSNATSQTAPSRPRVPPSRHFSTSVSTSSSGDEKPSTKEKHSGNAGSNGLDPETLHPLRNTWIFWFRQQRMPGNKVINYEEGIKRISSFASIESFWMLWTHLNPPSNVQPTTDYLLFHSGVRRPVWEDPLNSQGGKWIIRLKKGVSDRLWEALVMAVIGDQFDECEPTNIGGLGGTPSGATDTPSWRVGVNGENTNAGSGNGSTTSGNEPEICGCTISVRQHEDILTVWNKHGYDSRVNQRIRDTIKRVLDLPPNTVLEYKTNNGGFEAGMVFAIRPAVDSGNQRPVTFFGIMTSILLAAGLLPQYWEIIRFREVKGISLPFLTIDTLGGVFSLLSLVFREKFDVLGGVAYSLVIVLDGIVIILALILNPRAERRRRRLVQENEEHESQLATVVNGSADQQFGGEADSGTASRQRSTSSKQSRARTEIEKDDETTTLSNDVHEKS</sequence>
<evidence type="ECO:0000256" key="1">
    <source>
        <dbReference type="ARBA" id="ARBA00004141"/>
    </source>
</evidence>
<dbReference type="Gene3D" id="1.20.1280.290">
    <property type="match status" value="1"/>
</dbReference>
<dbReference type="PANTHER" id="PTHR11960:SF18">
    <property type="entry name" value="EUKARYOTIC TRANSLATION INITIATION FACTOR 4E HOMOLOGOUS PROTEIN, ISOFORM B"/>
    <property type="match status" value="1"/>
</dbReference>
<name>A0A9Q5N773_SANBA</name>
<dbReference type="SMART" id="SM00679">
    <property type="entry name" value="CTNS"/>
    <property type="match status" value="1"/>
</dbReference>
<proteinExistence type="inferred from homology"/>
<evidence type="ECO:0000256" key="7">
    <source>
        <dbReference type="SAM" id="Phobius"/>
    </source>
</evidence>
<feature type="transmembrane region" description="Helical" evidence="7">
    <location>
        <begin position="320"/>
        <end position="340"/>
    </location>
</feature>
<feature type="compositionally biased region" description="Low complexity" evidence="6">
    <location>
        <begin position="15"/>
        <end position="39"/>
    </location>
</feature>
<comment type="subcellular location">
    <subcellularLocation>
        <location evidence="1">Membrane</location>
        <topology evidence="1">Multi-pass membrane protein</topology>
    </subcellularLocation>
</comment>
<accession>A0A9Q5N773</accession>
<feature type="compositionally biased region" description="Polar residues" evidence="6">
    <location>
        <begin position="422"/>
        <end position="433"/>
    </location>
</feature>
<keyword evidence="5" id="KW-0648">Protein biosynthesis</keyword>
<dbReference type="GO" id="GO:0016020">
    <property type="term" value="C:membrane"/>
    <property type="evidence" value="ECO:0007669"/>
    <property type="project" value="UniProtKB-SubCell"/>
</dbReference>
<keyword evidence="2 7" id="KW-0812">Transmembrane</keyword>
<dbReference type="InterPro" id="IPR023398">
    <property type="entry name" value="TIF_eIF4e-like"/>
</dbReference>
<comment type="caution">
    <text evidence="8">The sequence shown here is derived from an EMBL/GenBank/DDBJ whole genome shotgun (WGS) entry which is preliminary data.</text>
</comment>
<keyword evidence="9" id="KW-1185">Reference proteome</keyword>
<evidence type="ECO:0000256" key="6">
    <source>
        <dbReference type="SAM" id="MobiDB-lite"/>
    </source>
</evidence>
<evidence type="ECO:0000256" key="3">
    <source>
        <dbReference type="ARBA" id="ARBA00022989"/>
    </source>
</evidence>
<dbReference type="Proteomes" id="UP000757232">
    <property type="component" value="Unassembled WGS sequence"/>
</dbReference>
<dbReference type="InterPro" id="IPR001040">
    <property type="entry name" value="TIF_eIF_4E"/>
</dbReference>
<evidence type="ECO:0000256" key="4">
    <source>
        <dbReference type="ARBA" id="ARBA00023136"/>
    </source>
</evidence>
<reference evidence="8" key="1">
    <citation type="submission" date="2016-06" db="EMBL/GenBank/DDBJ databases">
        <title>Draft Genome sequence of the fungus Inonotus baumii.</title>
        <authorList>
            <person name="Zhu H."/>
            <person name="Lin W."/>
        </authorList>
    </citation>
    <scope>NUCLEOTIDE SEQUENCE</scope>
    <source>
        <strain evidence="8">821</strain>
    </source>
</reference>
<feature type="region of interest" description="Disordered" evidence="6">
    <location>
        <begin position="421"/>
        <end position="478"/>
    </location>
</feature>
<evidence type="ECO:0000256" key="5">
    <source>
        <dbReference type="RuleBase" id="RU004374"/>
    </source>
</evidence>
<dbReference type="GO" id="GO:0003743">
    <property type="term" value="F:translation initiation factor activity"/>
    <property type="evidence" value="ECO:0007669"/>
    <property type="project" value="UniProtKB-KW"/>
</dbReference>
<dbReference type="Pfam" id="PF01652">
    <property type="entry name" value="IF4E"/>
    <property type="match status" value="1"/>
</dbReference>
<evidence type="ECO:0000256" key="2">
    <source>
        <dbReference type="ARBA" id="ARBA00022692"/>
    </source>
</evidence>
<gene>
    <name evidence="8" type="ORF">A7U60_g6506</name>
</gene>
<dbReference type="PANTHER" id="PTHR11960">
    <property type="entry name" value="EUKARYOTIC TRANSLATION INITIATION FACTOR 4E RELATED"/>
    <property type="match status" value="1"/>
</dbReference>
<dbReference type="OrthoDB" id="590761at2759"/>
<dbReference type="InterPro" id="IPR006603">
    <property type="entry name" value="PQ-loop_rpt"/>
</dbReference>
<dbReference type="GO" id="GO:0000340">
    <property type="term" value="F:RNA 7-methylguanosine cap binding"/>
    <property type="evidence" value="ECO:0007669"/>
    <property type="project" value="TreeGrafter"/>
</dbReference>
<keyword evidence="5 8" id="KW-0396">Initiation factor</keyword>
<organism evidence="8 9">
    <name type="scientific">Sanghuangporus baumii</name>
    <name type="common">Phellinus baumii</name>
    <dbReference type="NCBI Taxonomy" id="108892"/>
    <lineage>
        <taxon>Eukaryota</taxon>
        <taxon>Fungi</taxon>
        <taxon>Dikarya</taxon>
        <taxon>Basidiomycota</taxon>
        <taxon>Agaricomycotina</taxon>
        <taxon>Agaricomycetes</taxon>
        <taxon>Hymenochaetales</taxon>
        <taxon>Hymenochaetaceae</taxon>
        <taxon>Sanghuangporus</taxon>
    </lineage>
</organism>
<dbReference type="AlphaFoldDB" id="A0A9Q5N773"/>
<keyword evidence="4 7" id="KW-0472">Membrane</keyword>
<dbReference type="SUPFAM" id="SSF55418">
    <property type="entry name" value="eIF4e-like"/>
    <property type="match status" value="1"/>
</dbReference>
<feature type="compositionally biased region" description="Polar residues" evidence="6">
    <location>
        <begin position="1"/>
        <end position="14"/>
    </location>
</feature>
<protein>
    <submittedName>
        <fullName evidence="8">Eukaryotic translation initiation factor 4E member 2</fullName>
    </submittedName>
</protein>
<dbReference type="GO" id="GO:0016281">
    <property type="term" value="C:eukaryotic translation initiation factor 4F complex"/>
    <property type="evidence" value="ECO:0007669"/>
    <property type="project" value="TreeGrafter"/>
</dbReference>